<proteinExistence type="predicted"/>
<comment type="caution">
    <text evidence="1">The sequence shown here is derived from an EMBL/GenBank/DDBJ whole genome shotgun (WGS) entry which is preliminary data.</text>
</comment>
<gene>
    <name evidence="1" type="ORF">QBC46DRAFT_237806</name>
</gene>
<organism evidence="1 2">
    <name type="scientific">Diplogelasinospora grovesii</name>
    <dbReference type="NCBI Taxonomy" id="303347"/>
    <lineage>
        <taxon>Eukaryota</taxon>
        <taxon>Fungi</taxon>
        <taxon>Dikarya</taxon>
        <taxon>Ascomycota</taxon>
        <taxon>Pezizomycotina</taxon>
        <taxon>Sordariomycetes</taxon>
        <taxon>Sordariomycetidae</taxon>
        <taxon>Sordariales</taxon>
        <taxon>Diplogelasinosporaceae</taxon>
        <taxon>Diplogelasinospora</taxon>
    </lineage>
</organism>
<name>A0AAN6MYY5_9PEZI</name>
<dbReference type="EMBL" id="MU853894">
    <property type="protein sequence ID" value="KAK3936106.1"/>
    <property type="molecule type" value="Genomic_DNA"/>
</dbReference>
<dbReference type="Proteomes" id="UP001303473">
    <property type="component" value="Unassembled WGS sequence"/>
</dbReference>
<feature type="non-terminal residue" evidence="1">
    <location>
        <position position="238"/>
    </location>
</feature>
<accession>A0AAN6MYY5</accession>
<evidence type="ECO:0000313" key="1">
    <source>
        <dbReference type="EMBL" id="KAK3936106.1"/>
    </source>
</evidence>
<reference evidence="2" key="1">
    <citation type="journal article" date="2023" name="Mol. Phylogenet. Evol.">
        <title>Genome-scale phylogeny and comparative genomics of the fungal order Sordariales.</title>
        <authorList>
            <person name="Hensen N."/>
            <person name="Bonometti L."/>
            <person name="Westerberg I."/>
            <person name="Brannstrom I.O."/>
            <person name="Guillou S."/>
            <person name="Cros-Aarteil S."/>
            <person name="Calhoun S."/>
            <person name="Haridas S."/>
            <person name="Kuo A."/>
            <person name="Mondo S."/>
            <person name="Pangilinan J."/>
            <person name="Riley R."/>
            <person name="LaButti K."/>
            <person name="Andreopoulos B."/>
            <person name="Lipzen A."/>
            <person name="Chen C."/>
            <person name="Yan M."/>
            <person name="Daum C."/>
            <person name="Ng V."/>
            <person name="Clum A."/>
            <person name="Steindorff A."/>
            <person name="Ohm R.A."/>
            <person name="Martin F."/>
            <person name="Silar P."/>
            <person name="Natvig D.O."/>
            <person name="Lalanne C."/>
            <person name="Gautier V."/>
            <person name="Ament-Velasquez S.L."/>
            <person name="Kruys A."/>
            <person name="Hutchinson M.I."/>
            <person name="Powell A.J."/>
            <person name="Barry K."/>
            <person name="Miller A.N."/>
            <person name="Grigoriev I.V."/>
            <person name="Debuchy R."/>
            <person name="Gladieux P."/>
            <person name="Hiltunen Thoren M."/>
            <person name="Johannesson H."/>
        </authorList>
    </citation>
    <scope>NUCLEOTIDE SEQUENCE [LARGE SCALE GENOMIC DNA]</scope>
    <source>
        <strain evidence="2">CBS 340.73</strain>
    </source>
</reference>
<feature type="non-terminal residue" evidence="1">
    <location>
        <position position="1"/>
    </location>
</feature>
<protein>
    <submittedName>
        <fullName evidence="1">Uncharacterized protein</fullName>
    </submittedName>
</protein>
<evidence type="ECO:0000313" key="2">
    <source>
        <dbReference type="Proteomes" id="UP001303473"/>
    </source>
</evidence>
<dbReference type="AlphaFoldDB" id="A0AAN6MYY5"/>
<sequence>LTNTLNTFEKYMSHARYAVTGGAALAVWGYHGWQPKHVSIVCPPDDFEVIRSWAATAGCHLYPDRPDVLGLPVLPSCYAIAGPPPGGVKPDIREIKVKPLESDYQFDCLHKVIPAGLDVKYKGWLGATVQTKAVVLSLTSLLDQYSLAYVRVTTQPPSTDVAVTRERIKHAGNVGGLICWILNRMNDAGWKETVPPRSAERLTAANVPHVVDEKFWIPFIRKYPESIKLFAEAGLTDP</sequence>
<keyword evidence="2" id="KW-1185">Reference proteome</keyword>